<proteinExistence type="predicted"/>
<dbReference type="Pfam" id="PF05699">
    <property type="entry name" value="Dimer_Tnp_hAT"/>
    <property type="match status" value="1"/>
</dbReference>
<reference evidence="2" key="1">
    <citation type="submission" date="2014-09" db="EMBL/GenBank/DDBJ databases">
        <authorList>
            <person name="Magalhaes I.L.F."/>
            <person name="Oliveira U."/>
            <person name="Santos F.R."/>
            <person name="Vidigal T.H.D.A."/>
            <person name="Brescovit A.D."/>
            <person name="Santos A.J."/>
        </authorList>
    </citation>
    <scope>NUCLEOTIDE SEQUENCE</scope>
</reference>
<dbReference type="AlphaFoldDB" id="A0A0K8SYF0"/>
<dbReference type="GO" id="GO:0046983">
    <property type="term" value="F:protein dimerization activity"/>
    <property type="evidence" value="ECO:0007669"/>
    <property type="project" value="InterPro"/>
</dbReference>
<name>A0A0K8SYF0_LYGHE</name>
<evidence type="ECO:0000313" key="2">
    <source>
        <dbReference type="EMBL" id="JAG58313.1"/>
    </source>
</evidence>
<feature type="domain" description="HAT C-terminal dimerisation" evidence="1">
    <location>
        <begin position="136"/>
        <end position="194"/>
    </location>
</feature>
<dbReference type="PANTHER" id="PTHR45749:SF21">
    <property type="entry name" value="DUF4371 DOMAIN-CONTAINING PROTEIN"/>
    <property type="match status" value="1"/>
</dbReference>
<organism evidence="2">
    <name type="scientific">Lygus hesperus</name>
    <name type="common">Western plant bug</name>
    <dbReference type="NCBI Taxonomy" id="30085"/>
    <lineage>
        <taxon>Eukaryota</taxon>
        <taxon>Metazoa</taxon>
        <taxon>Ecdysozoa</taxon>
        <taxon>Arthropoda</taxon>
        <taxon>Hexapoda</taxon>
        <taxon>Insecta</taxon>
        <taxon>Pterygota</taxon>
        <taxon>Neoptera</taxon>
        <taxon>Paraneoptera</taxon>
        <taxon>Hemiptera</taxon>
        <taxon>Heteroptera</taxon>
        <taxon>Panheteroptera</taxon>
        <taxon>Cimicomorpha</taxon>
        <taxon>Miridae</taxon>
        <taxon>Mirini</taxon>
        <taxon>Lygus</taxon>
    </lineage>
</organism>
<accession>A0A0K8SYF0</accession>
<sequence>MNDISPEFTEKRKRKRKTMYDELCEDEAVTRTPEELFIASMLQISHRLIMEMSTRFKSLENINDKFGFLNGGQINEMTLDDLKLKAGELADTYKEDLNKKELILEIESFKGFALGVDNNLKTSSASTTLELILKNKLEEMYPNITTGLKIFLTLPVSVATGERSFSKLKLVKNHLRSSMSQQRLTDLSIITIEHKRASNISFDKVIKEFASKKSRKVIIRD</sequence>
<dbReference type="InterPro" id="IPR008906">
    <property type="entry name" value="HATC_C_dom"/>
</dbReference>
<dbReference type="EMBL" id="GBRD01007508">
    <property type="protein sequence ID" value="JAG58313.1"/>
    <property type="molecule type" value="Transcribed_RNA"/>
</dbReference>
<evidence type="ECO:0000259" key="1">
    <source>
        <dbReference type="Pfam" id="PF05699"/>
    </source>
</evidence>
<protein>
    <recommendedName>
        <fullName evidence="1">HAT C-terminal dimerisation domain-containing protein</fullName>
    </recommendedName>
</protein>
<dbReference type="PANTHER" id="PTHR45749">
    <property type="match status" value="1"/>
</dbReference>